<feature type="domain" description="Aspartate/glutamate/uridylate kinase" evidence="10">
    <location>
        <begin position="1"/>
        <end position="240"/>
    </location>
</feature>
<dbReference type="NCBIfam" id="NF010662">
    <property type="entry name" value="PRK14058.1-4"/>
    <property type="match status" value="1"/>
</dbReference>
<dbReference type="GO" id="GO:0042450">
    <property type="term" value="P:L-arginine biosynthetic process via ornithine"/>
    <property type="evidence" value="ECO:0007669"/>
    <property type="project" value="UniProtKB-UniRule"/>
</dbReference>
<comment type="pathway">
    <text evidence="9">Amino-acid biosynthesis; L-lysine biosynthesis via AAA pathway; L-lysine from L-alpha-aminoadipate (Thermus route): step 2/5.</text>
</comment>
<dbReference type="PIRSF" id="PIRSF000728">
    <property type="entry name" value="NAGK"/>
    <property type="match status" value="1"/>
</dbReference>
<dbReference type="EMBL" id="CP013695">
    <property type="protein sequence ID" value="ALU31685.1"/>
    <property type="molecule type" value="Genomic_DNA"/>
</dbReference>
<reference evidence="13 14" key="1">
    <citation type="submission" date="2015-12" db="EMBL/GenBank/DDBJ databases">
        <title>A stable core within a dynamic pangenome in Sulfolobus acidocaldarius.</title>
        <authorList>
            <person name="Anderson R."/>
            <person name="Kouris A."/>
            <person name="Seward C."/>
            <person name="Campbell K."/>
            <person name="Whitaker R."/>
        </authorList>
    </citation>
    <scope>NUCLEOTIDE SEQUENCE [LARGE SCALE GENOMIC DNA]</scope>
    <source>
        <strain evidence="11 14">GG12-C01-09</strain>
        <strain evidence="12 13">NG05B_CO5_07</strain>
    </source>
</reference>
<evidence type="ECO:0000313" key="11">
    <source>
        <dbReference type="EMBL" id="ALU28958.1"/>
    </source>
</evidence>
<dbReference type="PaxDb" id="1435377-SUSAZ_03365"/>
<organism evidence="12 13">
    <name type="scientific">Sulfolobus acidocaldarius</name>
    <dbReference type="NCBI Taxonomy" id="2285"/>
    <lineage>
        <taxon>Archaea</taxon>
        <taxon>Thermoproteota</taxon>
        <taxon>Thermoprotei</taxon>
        <taxon>Sulfolobales</taxon>
        <taxon>Sulfolobaceae</taxon>
        <taxon>Sulfolobus</taxon>
    </lineage>
</organism>
<evidence type="ECO:0000256" key="6">
    <source>
        <dbReference type="ARBA" id="ARBA00022777"/>
    </source>
</evidence>
<comment type="similarity">
    <text evidence="9">Belongs to the acetylglutamate kinase family. LysZ subfamily.</text>
</comment>
<dbReference type="AlphaFoldDB" id="A0A0U3GN43"/>
<sequence>MIVVKTGGRVLKQNLDRVVQSIIKTNNKIIYVHGGGDQVTELSSKLGIEPKFVTSPEGIRSRYTTKEELEVFIMVMSSISRNILSRVSSYRNSIALTGADGKLVLAERKKKIIVIDERGRKRIIDGGYTGKIKNINKELLVTFSNLFEVIILSPLAYDPDESTLLNVDGDQMAFALATALRSDNLILLTDVEGVMVDNKVVNKLTVEEAKELSKKIGPGMNRKILMAAEAIENGVKKVIISSGLVEDPIKNALEGKGTVIE</sequence>
<dbReference type="STRING" id="1435377.SUSAZ_03365"/>
<keyword evidence="2 9" id="KW-0055">Arginine biosynthesis</keyword>
<dbReference type="OrthoDB" id="6816at2157"/>
<evidence type="ECO:0000259" key="10">
    <source>
        <dbReference type="Pfam" id="PF00696"/>
    </source>
</evidence>
<keyword evidence="5 9" id="KW-0547">Nucleotide-binding</keyword>
<feature type="binding site" evidence="9">
    <location>
        <position position="62"/>
    </location>
    <ligand>
        <name>substrate</name>
    </ligand>
</feature>
<evidence type="ECO:0000313" key="12">
    <source>
        <dbReference type="EMBL" id="ALU31685.1"/>
    </source>
</evidence>
<protein>
    <recommendedName>
        <fullName evidence="9">[LysW]-aminoadipate/[LysW]-glutamate kinase</fullName>
        <ecNumber evidence="9">2.7.2.17</ecNumber>
        <ecNumber evidence="9">2.7.2.19</ecNumber>
    </recommendedName>
</protein>
<evidence type="ECO:0000256" key="1">
    <source>
        <dbReference type="ARBA" id="ARBA00022490"/>
    </source>
</evidence>
<evidence type="ECO:0000256" key="3">
    <source>
        <dbReference type="ARBA" id="ARBA00022605"/>
    </source>
</evidence>
<proteinExistence type="inferred from homology"/>
<dbReference type="RefSeq" id="WP_011277629.1">
    <property type="nucleotide sequence ID" value="NZ_BHWZ01000001.1"/>
</dbReference>
<keyword evidence="8 9" id="KW-0457">Lysine biosynthesis</keyword>
<dbReference type="Proteomes" id="UP000060043">
    <property type="component" value="Chromosome"/>
</dbReference>
<dbReference type="OMA" id="EGLYEDW"/>
<comment type="subcellular location">
    <subcellularLocation>
        <location evidence="9">Cytoplasm</location>
    </subcellularLocation>
</comment>
<dbReference type="SUPFAM" id="SSF53633">
    <property type="entry name" value="Carbamate kinase-like"/>
    <property type="match status" value="1"/>
</dbReference>
<dbReference type="SMR" id="A0A0U3GN43"/>
<dbReference type="GO" id="GO:0005737">
    <property type="term" value="C:cytoplasm"/>
    <property type="evidence" value="ECO:0007669"/>
    <property type="project" value="UniProtKB-SubCell"/>
</dbReference>
<dbReference type="CDD" id="cd04251">
    <property type="entry name" value="AAK_NAGK-UC"/>
    <property type="match status" value="1"/>
</dbReference>
<comment type="catalytic activity">
    <reaction evidence="9">
        <text>[amino-group carrier protein]-C-terminal-N-(1,4-dicarboxybutan-1-yl)-L-glutamine + ATP = [amino-group carrier protein]-C-terminal-N-(1-carboxy-5-phosphooxy-5-oxopentan-1-yl)-L-glutamine + ADP</text>
        <dbReference type="Rhea" id="RHEA:41944"/>
        <dbReference type="Rhea" id="RHEA-COMP:9694"/>
        <dbReference type="Rhea" id="RHEA-COMP:9712"/>
        <dbReference type="ChEBI" id="CHEBI:30616"/>
        <dbReference type="ChEBI" id="CHEBI:78499"/>
        <dbReference type="ChEBI" id="CHEBI:78503"/>
        <dbReference type="ChEBI" id="CHEBI:456216"/>
        <dbReference type="EC" id="2.7.2.17"/>
    </reaction>
</comment>
<dbReference type="UniPathway" id="UPA00068"/>
<dbReference type="EC" id="2.7.2.17" evidence="9"/>
<comment type="pathway">
    <text evidence="9">Amino-acid biosynthesis; L-arginine biosynthesis.</text>
</comment>
<evidence type="ECO:0000256" key="9">
    <source>
        <dbReference type="HAMAP-Rule" id="MF_02082"/>
    </source>
</evidence>
<dbReference type="PANTHER" id="PTHR23342">
    <property type="entry name" value="N-ACETYLGLUTAMATE SYNTHASE"/>
    <property type="match status" value="1"/>
</dbReference>
<accession>A0A0U3GN43</accession>
<keyword evidence="3 9" id="KW-0028">Amino-acid biosynthesis</keyword>
<dbReference type="Gene3D" id="3.40.1160.10">
    <property type="entry name" value="Acetylglutamate kinase-like"/>
    <property type="match status" value="1"/>
</dbReference>
<evidence type="ECO:0000313" key="13">
    <source>
        <dbReference type="Proteomes" id="UP000060043"/>
    </source>
</evidence>
<dbReference type="InterPro" id="IPR001048">
    <property type="entry name" value="Asp/Glu/Uridylate_kinase"/>
</dbReference>
<feature type="site" description="Transition state stabilizer" evidence="9">
    <location>
        <position position="223"/>
    </location>
</feature>
<evidence type="ECO:0000256" key="5">
    <source>
        <dbReference type="ARBA" id="ARBA00022741"/>
    </source>
</evidence>
<feature type="binding site" evidence="9">
    <location>
        <position position="166"/>
    </location>
    <ligand>
        <name>substrate</name>
    </ligand>
</feature>
<keyword evidence="6 9" id="KW-0418">Kinase</keyword>
<keyword evidence="7 9" id="KW-0067">ATP-binding</keyword>
<feature type="binding site" evidence="9">
    <location>
        <begin position="35"/>
        <end position="36"/>
    </location>
    <ligand>
        <name>substrate</name>
    </ligand>
</feature>
<dbReference type="InterPro" id="IPR037529">
    <property type="entry name" value="LysZ"/>
</dbReference>
<gene>
    <name evidence="9" type="primary">lysZ</name>
    <name evidence="11" type="ORF">ATY89_02655</name>
    <name evidence="12" type="ORF">ATZ20_05680</name>
</gene>
<dbReference type="HAMAP" id="MF_02082">
    <property type="entry name" value="LysZ"/>
    <property type="match status" value="1"/>
</dbReference>
<keyword evidence="1 9" id="KW-0963">Cytoplasm</keyword>
<keyword evidence="4 9" id="KW-0808">Transferase</keyword>
<comment type="function">
    <text evidence="9">Involved in both the arginine and lysine biosynthetic pathways. Phosphorylates the LysW-bound precursors glutamate (for arginine biosynthesis), respectively alpha-aminoadipate (for lysine biosynthesis).</text>
</comment>
<feature type="site" description="Transition state stabilizer" evidence="9">
    <location>
        <position position="5"/>
    </location>
</feature>
<dbReference type="Proteomes" id="UP000065473">
    <property type="component" value="Chromosome"/>
</dbReference>
<dbReference type="GO" id="GO:0003991">
    <property type="term" value="F:acetylglutamate kinase activity"/>
    <property type="evidence" value="ECO:0007669"/>
    <property type="project" value="TreeGrafter"/>
</dbReference>
<dbReference type="EC" id="2.7.2.19" evidence="9"/>
<evidence type="ECO:0000256" key="7">
    <source>
        <dbReference type="ARBA" id="ARBA00022840"/>
    </source>
</evidence>
<dbReference type="UniPathway" id="UPA00033">
    <property type="reaction ID" value="UER00036"/>
</dbReference>
<dbReference type="GeneID" id="14551269"/>
<evidence type="ECO:0000256" key="8">
    <source>
        <dbReference type="ARBA" id="ARBA00023154"/>
    </source>
</evidence>
<dbReference type="Pfam" id="PF00696">
    <property type="entry name" value="AA_kinase"/>
    <property type="match status" value="1"/>
</dbReference>
<dbReference type="InterPro" id="IPR004662">
    <property type="entry name" value="AcgluKinase_fam"/>
</dbReference>
<evidence type="ECO:0000256" key="4">
    <source>
        <dbReference type="ARBA" id="ARBA00022679"/>
    </source>
</evidence>
<dbReference type="GO" id="GO:0005524">
    <property type="term" value="F:ATP binding"/>
    <property type="evidence" value="ECO:0007669"/>
    <property type="project" value="UniProtKB-KW"/>
</dbReference>
<evidence type="ECO:0000313" key="14">
    <source>
        <dbReference type="Proteomes" id="UP000065473"/>
    </source>
</evidence>
<dbReference type="InterPro" id="IPR036393">
    <property type="entry name" value="AceGlu_kinase-like_sf"/>
</dbReference>
<dbReference type="EMBL" id="CP013694">
    <property type="protein sequence ID" value="ALU28958.1"/>
    <property type="molecule type" value="Genomic_DNA"/>
</dbReference>
<evidence type="ECO:0000256" key="2">
    <source>
        <dbReference type="ARBA" id="ARBA00022571"/>
    </source>
</evidence>
<dbReference type="PANTHER" id="PTHR23342:SF0">
    <property type="entry name" value="N-ACETYLGLUTAMATE SYNTHASE, MITOCHONDRIAL"/>
    <property type="match status" value="1"/>
</dbReference>
<dbReference type="NCBIfam" id="TIGR00761">
    <property type="entry name" value="argB"/>
    <property type="match status" value="1"/>
</dbReference>
<comment type="catalytic activity">
    <reaction evidence="9">
        <text>[amino-group carrier protein]-C-terminal-gamma-(L-glutamyl)-L-glutamate + ATP = [amino-group carrier protein]-C-terminal-gamma-(5-phospho-L-glutamyl)-L-glutamate + ADP</text>
        <dbReference type="Rhea" id="RHEA:52632"/>
        <dbReference type="Rhea" id="RHEA-COMP:13311"/>
        <dbReference type="Rhea" id="RHEA-COMP:13313"/>
        <dbReference type="ChEBI" id="CHEBI:30616"/>
        <dbReference type="ChEBI" id="CHEBI:136714"/>
        <dbReference type="ChEBI" id="CHEBI:136717"/>
        <dbReference type="ChEBI" id="CHEBI:456216"/>
        <dbReference type="EC" id="2.7.2.19"/>
    </reaction>
</comment>
<name>A0A0U3GN43_9CREN</name>
<dbReference type="GO" id="GO:0019878">
    <property type="term" value="P:lysine biosynthetic process via aminoadipic acid"/>
    <property type="evidence" value="ECO:0007669"/>
    <property type="project" value="UniProtKB-UniRule"/>
</dbReference>